<evidence type="ECO:0000256" key="1">
    <source>
        <dbReference type="ARBA" id="ARBA00023125"/>
    </source>
</evidence>
<reference evidence="2 3" key="1">
    <citation type="submission" date="2019-09" db="EMBL/GenBank/DDBJ databases">
        <authorList>
            <person name="Chandra G."/>
            <person name="Truman W A."/>
        </authorList>
    </citation>
    <scope>NUCLEOTIDE SEQUENCE [LARGE SCALE GENOMIC DNA]</scope>
    <source>
        <strain evidence="2">PS659</strain>
    </source>
</reference>
<dbReference type="AlphaFoldDB" id="A0A5E6SL41"/>
<dbReference type="EMBL" id="CABVGY010000011">
    <property type="protein sequence ID" value="VVM81566.1"/>
    <property type="molecule type" value="Genomic_DNA"/>
</dbReference>
<evidence type="ECO:0000313" key="3">
    <source>
        <dbReference type="Proteomes" id="UP000326729"/>
    </source>
</evidence>
<dbReference type="NCBIfam" id="TIGR02607">
    <property type="entry name" value="antidote_HigA"/>
    <property type="match status" value="1"/>
</dbReference>
<dbReference type="Gene3D" id="1.10.260.40">
    <property type="entry name" value="lambda repressor-like DNA-binding domains"/>
    <property type="match status" value="1"/>
</dbReference>
<dbReference type="PANTHER" id="PTHR36924">
    <property type="entry name" value="ANTITOXIN HIGA-1"/>
    <property type="match status" value="1"/>
</dbReference>
<keyword evidence="1" id="KW-0238">DNA-binding</keyword>
<dbReference type="OrthoDB" id="9793869at2"/>
<dbReference type="SUPFAM" id="SSF47413">
    <property type="entry name" value="lambda repressor-like DNA-binding domains"/>
    <property type="match status" value="1"/>
</dbReference>
<dbReference type="GO" id="GO:0003677">
    <property type="term" value="F:DNA binding"/>
    <property type="evidence" value="ECO:0007669"/>
    <property type="project" value="UniProtKB-KW"/>
</dbReference>
<organism evidence="2 3">
    <name type="scientific">Pseudomonas fluorescens</name>
    <dbReference type="NCBI Taxonomy" id="294"/>
    <lineage>
        <taxon>Bacteria</taxon>
        <taxon>Pseudomonadati</taxon>
        <taxon>Pseudomonadota</taxon>
        <taxon>Gammaproteobacteria</taxon>
        <taxon>Pseudomonadales</taxon>
        <taxon>Pseudomonadaceae</taxon>
        <taxon>Pseudomonas</taxon>
    </lineage>
</organism>
<dbReference type="InterPro" id="IPR010982">
    <property type="entry name" value="Lambda_DNA-bd_dom_sf"/>
</dbReference>
<gene>
    <name evidence="2" type="primary">higA-1</name>
    <name evidence="2" type="ORF">PS659_02371</name>
</gene>
<proteinExistence type="predicted"/>
<protein>
    <submittedName>
        <fullName evidence="2">Antitoxin HigA-1</fullName>
    </submittedName>
</protein>
<evidence type="ECO:0000313" key="2">
    <source>
        <dbReference type="EMBL" id="VVM81566.1"/>
    </source>
</evidence>
<dbReference type="PANTHER" id="PTHR36924:SF1">
    <property type="entry name" value="ANTITOXIN HIGA-1"/>
    <property type="match status" value="1"/>
</dbReference>
<accession>A0A5E6SL41</accession>
<name>A0A5E6SL41_PSEFL</name>
<dbReference type="InterPro" id="IPR013430">
    <property type="entry name" value="Toxin_antidote_HigA"/>
</dbReference>
<dbReference type="RefSeq" id="WP_150716236.1">
    <property type="nucleotide sequence ID" value="NZ_CABVGY010000011.1"/>
</dbReference>
<sequence>MNRNGMRPIHPGETLSEEFLKPLGVTTDALARSLNEAEAEISDVVNQRSGVSVGLAKKLSIHLNTTPDFWLNLQSTYALRSAQIERG</sequence>
<dbReference type="Proteomes" id="UP000326729">
    <property type="component" value="Unassembled WGS sequence"/>
</dbReference>